<dbReference type="Pfam" id="PF24102">
    <property type="entry name" value="FLAD1_M"/>
    <property type="match status" value="1"/>
</dbReference>
<name>A0YDK6_9GAMM</name>
<dbReference type="STRING" id="247633.GP2143_09847"/>
<dbReference type="Proteomes" id="UP000004931">
    <property type="component" value="Unassembled WGS sequence"/>
</dbReference>
<dbReference type="OrthoDB" id="9801454at2"/>
<dbReference type="EMBL" id="AAVT01000005">
    <property type="protein sequence ID" value="EAW30890.1"/>
    <property type="molecule type" value="Genomic_DNA"/>
</dbReference>
<evidence type="ECO:0000259" key="1">
    <source>
        <dbReference type="SMART" id="SM00852"/>
    </source>
</evidence>
<feature type="domain" description="MoaB/Mog" evidence="1">
    <location>
        <begin position="8"/>
        <end position="170"/>
    </location>
</feature>
<organism evidence="2 3">
    <name type="scientific">marine gamma proteobacterium HTCC2143</name>
    <dbReference type="NCBI Taxonomy" id="247633"/>
    <lineage>
        <taxon>Bacteria</taxon>
        <taxon>Pseudomonadati</taxon>
        <taxon>Pseudomonadota</taxon>
        <taxon>Gammaproteobacteria</taxon>
        <taxon>Cellvibrionales</taxon>
        <taxon>Spongiibacteraceae</taxon>
        <taxon>BD1-7 clade</taxon>
    </lineage>
</organism>
<dbReference type="Gene3D" id="3.40.980.10">
    <property type="entry name" value="MoaB/Mog-like domain"/>
    <property type="match status" value="1"/>
</dbReference>
<accession>A0YDK6</accession>
<evidence type="ECO:0000313" key="3">
    <source>
        <dbReference type="Proteomes" id="UP000004931"/>
    </source>
</evidence>
<dbReference type="InterPro" id="IPR056596">
    <property type="entry name" value="FLAD1_M"/>
</dbReference>
<dbReference type="PANTHER" id="PTHR13939">
    <property type="entry name" value="NICOTINAMIDE-NUCLEOTIDE AMIDOHYDROLASE PNCC"/>
    <property type="match status" value="1"/>
</dbReference>
<dbReference type="eggNOG" id="COG1058">
    <property type="taxonomic scope" value="Bacteria"/>
</dbReference>
<sequence length="256" mass="27847">MKKTLTAAVLLIGDELLSGSIRDENLGHIATTLEQRGIRVRETRIVPDIEDDIVDAVNALRKRYDYVFTTGGVGPTHDDITSDSIAAAFGVKNIIQQPVFDLIKGYLDGKGIEFTAAAQRMAFAPEGAEMIYGANSMIPGYRVDNVFVMAGVPRIMKMMLSAIVETLQIGSTILSREVHADISEGEIAAALEEIQTANQNVDIGSYPQDTGSTRSDYRVVFVVRGTELDEIEQVCKSIYGACIDLKVRAQIAESAE</sequence>
<protein>
    <recommendedName>
        <fullName evidence="1">MoaB/Mog domain-containing protein</fullName>
    </recommendedName>
</protein>
<dbReference type="Pfam" id="PF00994">
    <property type="entry name" value="MoCF_biosynth"/>
    <property type="match status" value="1"/>
</dbReference>
<dbReference type="PANTHER" id="PTHR13939:SF0">
    <property type="entry name" value="NMN AMIDOHYDROLASE-LIKE PROTEIN YFAY"/>
    <property type="match status" value="1"/>
</dbReference>
<dbReference type="SMART" id="SM00852">
    <property type="entry name" value="MoCF_biosynth"/>
    <property type="match status" value="1"/>
</dbReference>
<reference evidence="2 3" key="1">
    <citation type="journal article" date="2010" name="J. Bacteriol.">
        <title>Genome sequence of the oligotrophic marine Gammaproteobacterium HTCC2143, isolated from the Oregon Coast.</title>
        <authorList>
            <person name="Oh H.M."/>
            <person name="Kang I."/>
            <person name="Ferriera S."/>
            <person name="Giovannoni S.J."/>
            <person name="Cho J.C."/>
        </authorList>
    </citation>
    <scope>NUCLEOTIDE SEQUENCE [LARGE SCALE GENOMIC DNA]</scope>
    <source>
        <strain evidence="2 3">HTCC2143</strain>
    </source>
</reference>
<gene>
    <name evidence="2" type="ORF">GP2143_09847</name>
</gene>
<dbReference type="SUPFAM" id="SSF53218">
    <property type="entry name" value="Molybdenum cofactor biosynthesis proteins"/>
    <property type="match status" value="1"/>
</dbReference>
<comment type="caution">
    <text evidence="2">The sequence shown here is derived from an EMBL/GenBank/DDBJ whole genome shotgun (WGS) entry which is preliminary data.</text>
</comment>
<dbReference type="InterPro" id="IPR001453">
    <property type="entry name" value="MoaB/Mog_dom"/>
</dbReference>
<dbReference type="InterPro" id="IPR050101">
    <property type="entry name" value="CinA"/>
</dbReference>
<proteinExistence type="predicted"/>
<keyword evidence="3" id="KW-1185">Reference proteome</keyword>
<dbReference type="AlphaFoldDB" id="A0YDK6"/>
<dbReference type="InterPro" id="IPR036425">
    <property type="entry name" value="MoaB/Mog-like_dom_sf"/>
</dbReference>
<evidence type="ECO:0000313" key="2">
    <source>
        <dbReference type="EMBL" id="EAW30890.1"/>
    </source>
</evidence>
<dbReference type="CDD" id="cd00885">
    <property type="entry name" value="cinA"/>
    <property type="match status" value="1"/>
</dbReference>